<evidence type="ECO:0000313" key="4">
    <source>
        <dbReference type="Proteomes" id="UP000663918"/>
    </source>
</evidence>
<feature type="domain" description="DUF6456" evidence="2">
    <location>
        <begin position="101"/>
        <end position="233"/>
    </location>
</feature>
<protein>
    <recommendedName>
        <fullName evidence="2">DUF6456 domain-containing protein</fullName>
    </recommendedName>
</protein>
<evidence type="ECO:0000259" key="2">
    <source>
        <dbReference type="Pfam" id="PF20057"/>
    </source>
</evidence>
<proteinExistence type="predicted"/>
<accession>A0A975C142</accession>
<feature type="region of interest" description="Disordered" evidence="1">
    <location>
        <begin position="60"/>
        <end position="82"/>
    </location>
</feature>
<organism evidence="3 4">
    <name type="scientific">Brevundimonas goettingensis</name>
    <dbReference type="NCBI Taxonomy" id="2774190"/>
    <lineage>
        <taxon>Bacteria</taxon>
        <taxon>Pseudomonadati</taxon>
        <taxon>Pseudomonadota</taxon>
        <taxon>Alphaproteobacteria</taxon>
        <taxon>Caulobacterales</taxon>
        <taxon>Caulobacteraceae</taxon>
        <taxon>Brevundimonas</taxon>
    </lineage>
</organism>
<sequence length="235" mass="25266">MSVAADRARRMLARPGAWIDQQADRYPVRVGGDRRSRISLTLDEADFRALVADPGLCARPGGGWTARPEPRDAGPAPGRPGLVIGETMVMEDDGRLTTRAANLGENPIAWLARRRDPSGRPWLTPAEVAAGERLRRDGELAASGPSLTMRWDALPRSGGGSAARVEPGDQAISAAARVEAALQAVSPRVRAFVIHVCLRSSSLQLAERELGLRRRQGKTMLKQGLEALAEHYGIG</sequence>
<evidence type="ECO:0000313" key="3">
    <source>
        <dbReference type="EMBL" id="QTC91565.1"/>
    </source>
</evidence>
<keyword evidence="4" id="KW-1185">Reference proteome</keyword>
<dbReference type="RefSeq" id="WP_207870743.1">
    <property type="nucleotide sequence ID" value="NZ_CP062222.1"/>
</dbReference>
<dbReference type="KEGG" id="bgoe:IFJ75_01095"/>
<dbReference type="Proteomes" id="UP000663918">
    <property type="component" value="Chromosome"/>
</dbReference>
<reference evidence="3" key="1">
    <citation type="submission" date="2020-09" db="EMBL/GenBank/DDBJ databases">
        <title>Brevundimonas sp. LVF2 isolated from a puddle in Goettingen, Germany.</title>
        <authorList>
            <person name="Friedrich I."/>
            <person name="Klassen A."/>
            <person name="Hannes N."/>
            <person name="Schneider D."/>
            <person name="Hertel R."/>
            <person name="Daniel R."/>
        </authorList>
    </citation>
    <scope>NUCLEOTIDE SEQUENCE</scope>
    <source>
        <strain evidence="3">LVF2</strain>
    </source>
</reference>
<dbReference type="EMBL" id="CP062222">
    <property type="protein sequence ID" value="QTC91565.1"/>
    <property type="molecule type" value="Genomic_DNA"/>
</dbReference>
<dbReference type="InterPro" id="IPR045599">
    <property type="entry name" value="DUF6456"/>
</dbReference>
<evidence type="ECO:0000256" key="1">
    <source>
        <dbReference type="SAM" id="MobiDB-lite"/>
    </source>
</evidence>
<gene>
    <name evidence="3" type="ORF">IFJ75_01095</name>
</gene>
<name>A0A975C142_9CAUL</name>
<dbReference type="Pfam" id="PF20057">
    <property type="entry name" value="DUF6456"/>
    <property type="match status" value="1"/>
</dbReference>
<dbReference type="AlphaFoldDB" id="A0A975C142"/>